<evidence type="ECO:0000256" key="1">
    <source>
        <dbReference type="SAM" id="MobiDB-lite"/>
    </source>
</evidence>
<dbReference type="EMBL" id="CAXLJM020000012">
    <property type="protein sequence ID" value="CAL8076699.1"/>
    <property type="molecule type" value="Genomic_DNA"/>
</dbReference>
<accession>A0ABP1PWE7</accession>
<organism evidence="2 3">
    <name type="scientific">Orchesella dallaii</name>
    <dbReference type="NCBI Taxonomy" id="48710"/>
    <lineage>
        <taxon>Eukaryota</taxon>
        <taxon>Metazoa</taxon>
        <taxon>Ecdysozoa</taxon>
        <taxon>Arthropoda</taxon>
        <taxon>Hexapoda</taxon>
        <taxon>Collembola</taxon>
        <taxon>Entomobryomorpha</taxon>
        <taxon>Entomobryoidea</taxon>
        <taxon>Orchesellidae</taxon>
        <taxon>Orchesellinae</taxon>
        <taxon>Orchesella</taxon>
    </lineage>
</organism>
<proteinExistence type="predicted"/>
<feature type="region of interest" description="Disordered" evidence="1">
    <location>
        <begin position="1"/>
        <end position="33"/>
    </location>
</feature>
<name>A0ABP1PWE7_9HEXA</name>
<gene>
    <name evidence="2" type="ORF">ODALV1_LOCUS3560</name>
</gene>
<protein>
    <submittedName>
        <fullName evidence="2">Uncharacterized protein</fullName>
    </submittedName>
</protein>
<keyword evidence="3" id="KW-1185">Reference proteome</keyword>
<comment type="caution">
    <text evidence="2">The sequence shown here is derived from an EMBL/GenBank/DDBJ whole genome shotgun (WGS) entry which is preliminary data.</text>
</comment>
<evidence type="ECO:0000313" key="3">
    <source>
        <dbReference type="Proteomes" id="UP001642540"/>
    </source>
</evidence>
<sequence>MKKLSRADVTLANSKQNIKKPHRNQQRNSDPFENVPFGKISHTHLWDRSQYWAHSNLRDRSHLWDRSQLWDASHLRDRSHLWDRSQLWDPSQFWVHCHFRDPTHLWDHSHLRDRSHYWNPSPLRYHSQLFGCRAIQTGQKRKYCGTQ</sequence>
<reference evidence="2 3" key="1">
    <citation type="submission" date="2024-08" db="EMBL/GenBank/DDBJ databases">
        <authorList>
            <person name="Cucini C."/>
            <person name="Frati F."/>
        </authorList>
    </citation>
    <scope>NUCLEOTIDE SEQUENCE [LARGE SCALE GENOMIC DNA]</scope>
</reference>
<evidence type="ECO:0000313" key="2">
    <source>
        <dbReference type="EMBL" id="CAL8076699.1"/>
    </source>
</evidence>
<dbReference type="Proteomes" id="UP001642540">
    <property type="component" value="Unassembled WGS sequence"/>
</dbReference>